<comment type="caution">
    <text evidence="4">The sequence shown here is derived from an EMBL/GenBank/DDBJ whole genome shotgun (WGS) entry which is preliminary data.</text>
</comment>
<keyword evidence="2" id="KW-0456">Lyase</keyword>
<keyword evidence="3" id="KW-1133">Transmembrane helix</keyword>
<sequence>MALFVSVFDIMTLILITDVGSDMLWRRILSDVIYLACINGLGIYFRYMNEIVIRRSFLDRRDCIMSTFREQLMSSIIPNNIIDKVKQNYIETTKYFLTNKKYIRKNPFDNSLLDEHNDVTILFADIVHYTEMTIKLNISDLFGNPQ</sequence>
<evidence type="ECO:0000313" key="4">
    <source>
        <dbReference type="EMBL" id="KAJ8973007.1"/>
    </source>
</evidence>
<dbReference type="Gene3D" id="3.30.70.1230">
    <property type="entry name" value="Nucleotide cyclase"/>
    <property type="match status" value="1"/>
</dbReference>
<evidence type="ECO:0000313" key="5">
    <source>
        <dbReference type="Proteomes" id="UP001162164"/>
    </source>
</evidence>
<dbReference type="PANTHER" id="PTHR45627:SF23">
    <property type="entry name" value="AT30656P-RELATED"/>
    <property type="match status" value="1"/>
</dbReference>
<keyword evidence="3" id="KW-0472">Membrane</keyword>
<dbReference type="EMBL" id="JAPWTJ010001257">
    <property type="protein sequence ID" value="KAJ8973007.1"/>
    <property type="molecule type" value="Genomic_DNA"/>
</dbReference>
<evidence type="ECO:0000256" key="2">
    <source>
        <dbReference type="ARBA" id="ARBA00023239"/>
    </source>
</evidence>
<proteinExistence type="predicted"/>
<dbReference type="InterPro" id="IPR029787">
    <property type="entry name" value="Nucleotide_cyclase"/>
</dbReference>
<dbReference type="Proteomes" id="UP001162164">
    <property type="component" value="Unassembled WGS sequence"/>
</dbReference>
<accession>A0ABQ9J4N3</accession>
<evidence type="ECO:0000256" key="3">
    <source>
        <dbReference type="SAM" id="Phobius"/>
    </source>
</evidence>
<dbReference type="PANTHER" id="PTHR45627">
    <property type="entry name" value="ADENYLATE CYCLASE TYPE 1"/>
    <property type="match status" value="1"/>
</dbReference>
<keyword evidence="1" id="KW-0547">Nucleotide-binding</keyword>
<name>A0ABQ9J4N3_9CUCU</name>
<feature type="transmembrane region" description="Helical" evidence="3">
    <location>
        <begin position="28"/>
        <end position="47"/>
    </location>
</feature>
<protein>
    <recommendedName>
        <fullName evidence="6">Guanylate cyclase domain-containing protein</fullName>
    </recommendedName>
</protein>
<organism evidence="4 5">
    <name type="scientific">Molorchus minor</name>
    <dbReference type="NCBI Taxonomy" id="1323400"/>
    <lineage>
        <taxon>Eukaryota</taxon>
        <taxon>Metazoa</taxon>
        <taxon>Ecdysozoa</taxon>
        <taxon>Arthropoda</taxon>
        <taxon>Hexapoda</taxon>
        <taxon>Insecta</taxon>
        <taxon>Pterygota</taxon>
        <taxon>Neoptera</taxon>
        <taxon>Endopterygota</taxon>
        <taxon>Coleoptera</taxon>
        <taxon>Polyphaga</taxon>
        <taxon>Cucujiformia</taxon>
        <taxon>Chrysomeloidea</taxon>
        <taxon>Cerambycidae</taxon>
        <taxon>Lamiinae</taxon>
        <taxon>Monochamini</taxon>
        <taxon>Molorchus</taxon>
    </lineage>
</organism>
<keyword evidence="5" id="KW-1185">Reference proteome</keyword>
<reference evidence="4" key="1">
    <citation type="journal article" date="2023" name="Insect Mol. Biol.">
        <title>Genome sequencing provides insights into the evolution of gene families encoding plant cell wall-degrading enzymes in longhorned beetles.</title>
        <authorList>
            <person name="Shin N.R."/>
            <person name="Okamura Y."/>
            <person name="Kirsch R."/>
            <person name="Pauchet Y."/>
        </authorList>
    </citation>
    <scope>NUCLEOTIDE SEQUENCE</scope>
    <source>
        <strain evidence="4">MMC_N1</strain>
    </source>
</reference>
<gene>
    <name evidence="4" type="ORF">NQ317_000396</name>
</gene>
<keyword evidence="3" id="KW-0812">Transmembrane</keyword>
<evidence type="ECO:0008006" key="6">
    <source>
        <dbReference type="Google" id="ProtNLM"/>
    </source>
</evidence>
<evidence type="ECO:0000256" key="1">
    <source>
        <dbReference type="ARBA" id="ARBA00022741"/>
    </source>
</evidence>